<dbReference type="Proteomes" id="UP000509513">
    <property type="component" value="Chromosome"/>
</dbReference>
<proteinExistence type="predicted"/>
<dbReference type="GO" id="GO:0016740">
    <property type="term" value="F:transferase activity"/>
    <property type="evidence" value="ECO:0007669"/>
    <property type="project" value="UniProtKB-KW"/>
</dbReference>
<dbReference type="KEGG" id="acib:ACBT_2153"/>
<dbReference type="RefSeq" id="WP_024774468.1">
    <property type="nucleotide sequence ID" value="NZ_CP054051.1"/>
</dbReference>
<evidence type="ECO:0000313" key="1">
    <source>
        <dbReference type="EMBL" id="QKJ28036.1"/>
    </source>
</evidence>
<dbReference type="Pfam" id="PF13692">
    <property type="entry name" value="Glyco_trans_1_4"/>
    <property type="match status" value="1"/>
</dbReference>
<dbReference type="PANTHER" id="PTHR12526">
    <property type="entry name" value="GLYCOSYLTRANSFERASE"/>
    <property type="match status" value="1"/>
</dbReference>
<evidence type="ECO:0000313" key="2">
    <source>
        <dbReference type="Proteomes" id="UP000509513"/>
    </source>
</evidence>
<name>A0A7L5JSE5_9BACT</name>
<dbReference type="SUPFAM" id="SSF53756">
    <property type="entry name" value="UDP-Glycosyltransferase/glycogen phosphorylase"/>
    <property type="match status" value="1"/>
</dbReference>
<reference evidence="1 2" key="1">
    <citation type="submission" date="2020-05" db="EMBL/GenBank/DDBJ databases">
        <title>Complete genome sequencing of Campylobacter and Arcobacter type strains.</title>
        <authorList>
            <person name="Miller W.G."/>
            <person name="Yee E."/>
        </authorList>
    </citation>
    <scope>NUCLEOTIDE SEQUENCE [LARGE SCALE GENOMIC DNA]</scope>
    <source>
        <strain evidence="1 2">LMG 21996</strain>
    </source>
</reference>
<organism evidence="1 2">
    <name type="scientific">Aliarcobacter cibarius</name>
    <dbReference type="NCBI Taxonomy" id="255507"/>
    <lineage>
        <taxon>Bacteria</taxon>
        <taxon>Pseudomonadati</taxon>
        <taxon>Campylobacterota</taxon>
        <taxon>Epsilonproteobacteria</taxon>
        <taxon>Campylobacterales</taxon>
        <taxon>Arcobacteraceae</taxon>
        <taxon>Aliarcobacter</taxon>
    </lineage>
</organism>
<protein>
    <submittedName>
        <fullName evidence="1">Glycosyltransferase, family 4</fullName>
    </submittedName>
</protein>
<gene>
    <name evidence="1" type="ORF">ACBT_2153</name>
</gene>
<accession>A0A7L5JSE5</accession>
<sequence length="386" mass="44522">MKKVMFYCHVFYPQNSGYSNAFQNLINAILDYSSEIQITVVTPYELGENKELERDGLKIVRLKPKINIRKIRYFLNEYLFAREVSKKFKLENYNLLFVETFDQSLFINSLDSDIYDKTIIRIHSTNETEYTIFDKSISYKIRKFVISNFLSKKVINIASTNSFHIDFAKKYYFDENVIEIGNKNFFIIPNTIKNDNEIIDLNVGDKLKLFILGRMDRLGFNQKGFLDFIHALKLLDDKVVNRFEITVVGKGNEKSKILSLAKEFHNITFIDELPHLQTINFLKQSDIVVLPSRYEGLSMFALEGLATGNAVIFSKTGGLIDLVDGNGLFFEPQDIDSLVEALVKISNLPKDEIIKMKSKSIEIVKEKFIPFIVAKKFNSILNIIGS</sequence>
<keyword evidence="1" id="KW-0808">Transferase</keyword>
<dbReference type="CDD" id="cd03801">
    <property type="entry name" value="GT4_PimA-like"/>
    <property type="match status" value="1"/>
</dbReference>
<dbReference type="EMBL" id="CP054051">
    <property type="protein sequence ID" value="QKJ28036.1"/>
    <property type="molecule type" value="Genomic_DNA"/>
</dbReference>
<dbReference type="AlphaFoldDB" id="A0A7L5JSE5"/>
<dbReference type="Gene3D" id="3.40.50.2000">
    <property type="entry name" value="Glycogen Phosphorylase B"/>
    <property type="match status" value="2"/>
</dbReference>